<dbReference type="Gene3D" id="1.10.630.10">
    <property type="entry name" value="Cytochrome P450"/>
    <property type="match status" value="1"/>
</dbReference>
<dbReference type="PANTHER" id="PTHR32198:SF2">
    <property type="entry name" value="MITOCHONDRIAL ESCAPE PROTEIN 2"/>
    <property type="match status" value="1"/>
</dbReference>
<evidence type="ECO:0000256" key="2">
    <source>
        <dbReference type="ARBA" id="ARBA00004434"/>
    </source>
</evidence>
<keyword evidence="8" id="KW-0479">Metal-binding</keyword>
<evidence type="ECO:0000256" key="10">
    <source>
        <dbReference type="ARBA" id="ARBA00022946"/>
    </source>
</evidence>
<dbReference type="Proteomes" id="UP001610432">
    <property type="component" value="Unassembled WGS sequence"/>
</dbReference>
<dbReference type="SUPFAM" id="SSF54928">
    <property type="entry name" value="RNA-binding domain, RBD"/>
    <property type="match status" value="1"/>
</dbReference>
<dbReference type="PROSITE" id="PS50102">
    <property type="entry name" value="RRM"/>
    <property type="match status" value="1"/>
</dbReference>
<dbReference type="Gene3D" id="3.30.70.330">
    <property type="match status" value="1"/>
</dbReference>
<evidence type="ECO:0000256" key="5">
    <source>
        <dbReference type="ARBA" id="ARBA00020222"/>
    </source>
</evidence>
<accession>A0ABR4LGG0</accession>
<organism evidence="19 20">
    <name type="scientific">Aspergillus lucknowensis</name>
    <dbReference type="NCBI Taxonomy" id="176173"/>
    <lineage>
        <taxon>Eukaryota</taxon>
        <taxon>Fungi</taxon>
        <taxon>Dikarya</taxon>
        <taxon>Ascomycota</taxon>
        <taxon>Pezizomycotina</taxon>
        <taxon>Eurotiomycetes</taxon>
        <taxon>Eurotiomycetidae</taxon>
        <taxon>Eurotiales</taxon>
        <taxon>Aspergillaceae</taxon>
        <taxon>Aspergillus</taxon>
        <taxon>Aspergillus subgen. Nidulantes</taxon>
    </lineage>
</organism>
<evidence type="ECO:0000256" key="9">
    <source>
        <dbReference type="ARBA" id="ARBA00022792"/>
    </source>
</evidence>
<keyword evidence="20" id="KW-1185">Reference proteome</keyword>
<feature type="domain" description="RRM" evidence="18">
    <location>
        <begin position="190"/>
        <end position="282"/>
    </location>
</feature>
<evidence type="ECO:0000256" key="7">
    <source>
        <dbReference type="ARBA" id="ARBA00022692"/>
    </source>
</evidence>
<dbReference type="InterPro" id="IPR000504">
    <property type="entry name" value="RRM_dom"/>
</dbReference>
<keyword evidence="15" id="KW-0472">Membrane</keyword>
<evidence type="ECO:0000256" key="6">
    <source>
        <dbReference type="ARBA" id="ARBA00022617"/>
    </source>
</evidence>
<sequence>MRALIPGKAPYGYWALPYWRSCTASRAPKQSFIIRQASALSSSHVSSLEAGHIELGDNEGLLFVNNIFPPKLQWLLLLGPLNGTQSYEKALKRINRPHLAASDPLHIIRQVFPQGLNIDIKDVIPRFREGGAFVKYARTAGATDVDIEGAIKDHLVKHPIRPWFNPFQQATVSRVLGKPWIEDLYRIPSQRIKVEFHPAEPEGSAAELTTEVLYTLFRKYGKLRDIERQPPDSKIAPRYALVEFTRPSNAVMAKSCIHGFTIPPKEGGGKSGTRVKIKYERKIRLSMFKDWLLNHPRLVIPALAALIAAITVTVFDPIRTFFIKLKIKATLHTEGSKFVKWVRYQVSKANIYFGQSNSDSRRLTAIWEDRQSDIAQLQSWLTENLETFIVIHGPRGSGKRELVLDRTLKDHKYKLVIDCKQIQDAKGDTSKIARAASQVGYRPMFSWMNSISSFIDLAAQGMIGTKAGFSETLDAQLSNIWQNTAIALKGITLENRKKTDPDAQLTDEEFLEAHPELRPVVVIDNYLHNNAEGGVVYDKITEWAAGLTTGNIAHVIFLTTDVSFSKPLSKALPNSVFRTISLGDCSLEVGRRFVLSHLEQEAKNKNKPAQKEEDLTELDSCIAVLGGRVTDLEFMAHRIEAGETPRGAVSRIVEQSASEILKMFILSPETDSQQWNHQQAWHLIKTLAHSKDGSVPYNQVVQSDLFKSDGQTALRALEQAELISIATVNGSPERVKPGRPVYQAVFKRLTENKTLSSRLDLEILSQLISKENKSIGTYEEELLLLGKLPKQPREITGRIQWLLNKVYSSQNKISKYEAEGAVLQKGTMNTILVQAIDDRMQPKLLGAVATLTVALILILTRIFSGFQSRTGKTSCSQARRPRVVPYWIPWLGHSLSFARNYIGFLEKARNRMNEPVFGILLGGARHIIVMSPSMIKSVLLFRGITTAPLIHHVSQKVFGDKGAFKKLDPTDLRVFHHNIPNQFMHEPSLSQTSAAAVRFIQRETPNLVTFCPAIIDQMPWERPGDVTVADRTDRHVCEVDFFALIRYFVGTTTTASMFGQAILETFPSLLEDIWSIDDRFPTLSMGPPRWLTPIISRAYVARDRLLDMLTVFHQALLFWDEGKEIGAEFRDLRDLEDVSEPIKKRVRMAKDLGLSPEDAAPAHLSLLWAMNGNSPNIVFYHLLHLYADPHLLEEIRKEIAPFVKVFRPTREETGFPILEAPRITIDINRLSECQLFKATFYETLRLDSAGLSFRQLTADLTVAESEEEAKNAGQQGPRSYNLKKGELIIIPHGVLHNNSVQFPNPHQFDPLRFIRTDPQTGERRAKLEGMTPFGEGMPACKGKAFAEKKILALSAAIVSLWQVEPAHGEKFKIPEHKISSAAFLPKNDIRVRITPRFAS</sequence>
<evidence type="ECO:0000256" key="16">
    <source>
        <dbReference type="ARBA" id="ARBA00025276"/>
    </source>
</evidence>
<evidence type="ECO:0000256" key="1">
    <source>
        <dbReference type="ARBA" id="ARBA00001971"/>
    </source>
</evidence>
<comment type="cofactor">
    <cofactor evidence="1">
        <name>heme</name>
        <dbReference type="ChEBI" id="CHEBI:30413"/>
    </cofactor>
</comment>
<keyword evidence="13" id="KW-0408">Iron</keyword>
<evidence type="ECO:0000256" key="3">
    <source>
        <dbReference type="ARBA" id="ARBA00010320"/>
    </source>
</evidence>
<dbReference type="GeneID" id="98146626"/>
<dbReference type="RefSeq" id="XP_070882544.1">
    <property type="nucleotide sequence ID" value="XM_071031554.1"/>
</dbReference>
<dbReference type="InterPro" id="IPR012677">
    <property type="entry name" value="Nucleotide-bd_a/b_plait_sf"/>
</dbReference>
<comment type="similarity">
    <text evidence="4">Belongs to the cytochrome P450 family.</text>
</comment>
<evidence type="ECO:0000256" key="14">
    <source>
        <dbReference type="ARBA" id="ARBA00023128"/>
    </source>
</evidence>
<dbReference type="Pfam" id="PF00076">
    <property type="entry name" value="RRM_1"/>
    <property type="match status" value="1"/>
</dbReference>
<dbReference type="PRINTS" id="PR00465">
    <property type="entry name" value="EP450IV"/>
</dbReference>
<evidence type="ECO:0000259" key="18">
    <source>
        <dbReference type="PROSITE" id="PS50102"/>
    </source>
</evidence>
<evidence type="ECO:0000256" key="4">
    <source>
        <dbReference type="ARBA" id="ARBA00010617"/>
    </source>
</evidence>
<dbReference type="InterPro" id="IPR035979">
    <property type="entry name" value="RBD_domain_sf"/>
</dbReference>
<evidence type="ECO:0000256" key="12">
    <source>
        <dbReference type="ARBA" id="ARBA00023002"/>
    </source>
</evidence>
<dbReference type="InterPro" id="IPR001128">
    <property type="entry name" value="Cyt_P450"/>
</dbReference>
<comment type="similarity">
    <text evidence="3">Belongs to the YME2 family.</text>
</comment>
<keyword evidence="12" id="KW-0560">Oxidoreductase</keyword>
<dbReference type="InterPro" id="IPR036396">
    <property type="entry name" value="Cyt_P450_sf"/>
</dbReference>
<reference evidence="19 20" key="1">
    <citation type="submission" date="2024-07" db="EMBL/GenBank/DDBJ databases">
        <title>Section-level genome sequencing and comparative genomics of Aspergillus sections Usti and Cavernicolus.</title>
        <authorList>
            <consortium name="Lawrence Berkeley National Laboratory"/>
            <person name="Nybo J.L."/>
            <person name="Vesth T.C."/>
            <person name="Theobald S."/>
            <person name="Frisvad J.C."/>
            <person name="Larsen T.O."/>
            <person name="Kjaerboelling I."/>
            <person name="Rothschild-Mancinelli K."/>
            <person name="Lyhne E.K."/>
            <person name="Kogle M.E."/>
            <person name="Barry K."/>
            <person name="Clum A."/>
            <person name="Na H."/>
            <person name="Ledsgaard L."/>
            <person name="Lin J."/>
            <person name="Lipzen A."/>
            <person name="Kuo A."/>
            <person name="Riley R."/>
            <person name="Mondo S."/>
            <person name="Labutti K."/>
            <person name="Haridas S."/>
            <person name="Pangalinan J."/>
            <person name="Salamov A.A."/>
            <person name="Simmons B.A."/>
            <person name="Magnuson J.K."/>
            <person name="Chen J."/>
            <person name="Drula E."/>
            <person name="Henrissat B."/>
            <person name="Wiebenga A."/>
            <person name="Lubbers R.J."/>
            <person name="Gomes A.C."/>
            <person name="Macurrencykelacurrency M.R."/>
            <person name="Stajich J."/>
            <person name="Grigoriev I.V."/>
            <person name="Mortensen U.H."/>
            <person name="De Vries R.P."/>
            <person name="Baker S.E."/>
            <person name="Andersen M.R."/>
        </authorList>
    </citation>
    <scope>NUCLEOTIDE SEQUENCE [LARGE SCALE GENOMIC DNA]</scope>
    <source>
        <strain evidence="19 20">CBS 449.75</strain>
    </source>
</reference>
<keyword evidence="6" id="KW-0349">Heme</keyword>
<dbReference type="InterPro" id="IPR018850">
    <property type="entry name" value="Mt_escape_2_C"/>
</dbReference>
<keyword evidence="10" id="KW-0809">Transit peptide</keyword>
<keyword evidence="11" id="KW-1133">Transmembrane helix</keyword>
<gene>
    <name evidence="19" type="ORF">BJX67DRAFT_374469</name>
</gene>
<evidence type="ECO:0000313" key="19">
    <source>
        <dbReference type="EMBL" id="KAL2863565.1"/>
    </source>
</evidence>
<comment type="subcellular location">
    <subcellularLocation>
        <location evidence="2">Mitochondrion inner membrane</location>
        <topology evidence="2">Single-pass membrane protein</topology>
    </subcellularLocation>
</comment>
<dbReference type="Pfam" id="PF00067">
    <property type="entry name" value="p450"/>
    <property type="match status" value="1"/>
</dbReference>
<keyword evidence="7" id="KW-0812">Transmembrane</keyword>
<comment type="function">
    <text evidence="16">Plays a role in maintaining the mitochondrial genome and in controlling the mtDNA escape. Involved in the regulation of mtDNA nucleotide structure and number. May have a dispensable role in early maturation of pre-rRNA.</text>
</comment>
<evidence type="ECO:0000256" key="15">
    <source>
        <dbReference type="ARBA" id="ARBA00023136"/>
    </source>
</evidence>
<keyword evidence="9" id="KW-0999">Mitochondrion inner membrane</keyword>
<evidence type="ECO:0000256" key="17">
    <source>
        <dbReference type="PROSITE-ProRule" id="PRU00176"/>
    </source>
</evidence>
<evidence type="ECO:0000256" key="8">
    <source>
        <dbReference type="ARBA" id="ARBA00022723"/>
    </source>
</evidence>
<proteinExistence type="inferred from homology"/>
<dbReference type="InterPro" id="IPR002403">
    <property type="entry name" value="Cyt_P450_E_grp-IV"/>
</dbReference>
<evidence type="ECO:0000313" key="20">
    <source>
        <dbReference type="Proteomes" id="UP001610432"/>
    </source>
</evidence>
<evidence type="ECO:0000256" key="11">
    <source>
        <dbReference type="ARBA" id="ARBA00022989"/>
    </source>
</evidence>
<dbReference type="SUPFAM" id="SSF48264">
    <property type="entry name" value="Cytochrome P450"/>
    <property type="match status" value="1"/>
</dbReference>
<comment type="caution">
    <text evidence="19">The sequence shown here is derived from an EMBL/GenBank/DDBJ whole genome shotgun (WGS) entry which is preliminary data.</text>
</comment>
<keyword evidence="14" id="KW-0496">Mitochondrion</keyword>
<name>A0ABR4LGG0_9EURO</name>
<protein>
    <recommendedName>
        <fullName evidence="5">Mitochondrial escape protein 2</fullName>
    </recommendedName>
</protein>
<evidence type="ECO:0000256" key="13">
    <source>
        <dbReference type="ARBA" id="ARBA00023004"/>
    </source>
</evidence>
<dbReference type="PANTHER" id="PTHR32198">
    <property type="entry name" value="MITOCHONDRIAL ESCAPE PROTEIN 2"/>
    <property type="match status" value="1"/>
</dbReference>
<dbReference type="EMBL" id="JBFXLQ010000050">
    <property type="protein sequence ID" value="KAL2863565.1"/>
    <property type="molecule type" value="Genomic_DNA"/>
</dbReference>
<dbReference type="InterPro" id="IPR039627">
    <property type="entry name" value="Yme2_C"/>
</dbReference>
<dbReference type="Pfam" id="PF10443">
    <property type="entry name" value="RNA12"/>
    <property type="match status" value="1"/>
</dbReference>
<dbReference type="CDD" id="cd11040">
    <property type="entry name" value="CYP7_CYP8-like"/>
    <property type="match status" value="1"/>
</dbReference>
<keyword evidence="17" id="KW-0694">RNA-binding</keyword>